<proteinExistence type="predicted"/>
<dbReference type="PIRSF" id="PIRSF017292">
    <property type="entry name" value="UCP017292_Znf_CHY"/>
    <property type="match status" value="1"/>
</dbReference>
<evidence type="ECO:0000256" key="2">
    <source>
        <dbReference type="ARBA" id="ARBA00022771"/>
    </source>
</evidence>
<dbReference type="eggNOG" id="COG4357">
    <property type="taxonomic scope" value="Bacteria"/>
</dbReference>
<dbReference type="OrthoDB" id="882119at2"/>
<keyword evidence="2" id="KW-0863">Zinc-finger</keyword>
<dbReference type="SUPFAM" id="SSF161219">
    <property type="entry name" value="CHY zinc finger-like"/>
    <property type="match status" value="1"/>
</dbReference>
<evidence type="ECO:0000256" key="1">
    <source>
        <dbReference type="ARBA" id="ARBA00022723"/>
    </source>
</evidence>
<feature type="domain" description="CHY-type" evidence="4">
    <location>
        <begin position="8"/>
        <end position="88"/>
    </location>
</feature>
<dbReference type="InterPro" id="IPR052604">
    <property type="entry name" value="Mito_Tim_assembly_helper"/>
</dbReference>
<evidence type="ECO:0000259" key="4">
    <source>
        <dbReference type="PROSITE" id="PS51266"/>
    </source>
</evidence>
<dbReference type="HOGENOM" id="CLU_143932_0_0_9"/>
<dbReference type="GO" id="GO:0008270">
    <property type="term" value="F:zinc ion binding"/>
    <property type="evidence" value="ECO:0007669"/>
    <property type="project" value="UniProtKB-KW"/>
</dbReference>
<dbReference type="PANTHER" id="PTHR28082:SF1">
    <property type="entry name" value="HELPER OF TIM PROTEIN 13"/>
    <property type="match status" value="1"/>
</dbReference>
<dbReference type="AlphaFoldDB" id="A0A0H2VGV0"/>
<dbReference type="PANTHER" id="PTHR28082">
    <property type="entry name" value="ZINC FINGER PROTEIN"/>
    <property type="match status" value="1"/>
</dbReference>
<dbReference type="RefSeq" id="WP_001829567.1">
    <property type="nucleotide sequence ID" value="NC_004461.1"/>
</dbReference>
<evidence type="ECO:0000313" key="5">
    <source>
        <dbReference type="EMBL" id="AAO04116.1"/>
    </source>
</evidence>
<dbReference type="InterPro" id="IPR037274">
    <property type="entry name" value="Znf_CHY_sf"/>
</dbReference>
<dbReference type="KEGG" id="sep:SE_0519"/>
<organism evidence="5 6">
    <name type="scientific">Staphylococcus epidermidis (strain ATCC 12228 / FDA PCI 1200)</name>
    <dbReference type="NCBI Taxonomy" id="176280"/>
    <lineage>
        <taxon>Bacteria</taxon>
        <taxon>Bacillati</taxon>
        <taxon>Bacillota</taxon>
        <taxon>Bacilli</taxon>
        <taxon>Bacillales</taxon>
        <taxon>Staphylococcaceae</taxon>
        <taxon>Staphylococcus</taxon>
    </lineage>
</organism>
<keyword evidence="1" id="KW-0479">Metal-binding</keyword>
<keyword evidence="3" id="KW-0862">Zinc</keyword>
<protein>
    <recommendedName>
        <fullName evidence="4">CHY-type domain-containing protein</fullName>
    </recommendedName>
</protein>
<dbReference type="InterPro" id="IPR008913">
    <property type="entry name" value="Znf_CHY"/>
</dbReference>
<reference evidence="5 6" key="1">
    <citation type="journal article" date="2003" name="Mol. Microbiol.">
        <title>Genome-based analysis of virulence genes in a non-biofilm-forming Staphylococcus epidermidis strain (ATCC 12228).</title>
        <authorList>
            <person name="Zhang Y.Q."/>
            <person name="Ren S.X."/>
            <person name="Li H.L."/>
            <person name="Wang Y.X."/>
            <person name="Fu G."/>
            <person name="Yang J."/>
            <person name="Qin Z.Q."/>
            <person name="Miao Y.G."/>
            <person name="Wang W.Y."/>
            <person name="Chen R.S."/>
            <person name="Shen Y."/>
            <person name="Chen Z."/>
            <person name="Yuan Z.H."/>
            <person name="Zhao G.P."/>
            <person name="Qu D."/>
            <person name="Danchin A."/>
            <person name="Wen Y.M."/>
        </authorList>
    </citation>
    <scope>NUCLEOTIDE SEQUENCE [LARGE SCALE GENOMIC DNA]</scope>
    <source>
        <strain evidence="6">ATCC 12228 / FDA PCI 1200</strain>
    </source>
</reference>
<dbReference type="EMBL" id="AE015929">
    <property type="protein sequence ID" value="AAO04116.1"/>
    <property type="molecule type" value="Genomic_DNA"/>
</dbReference>
<dbReference type="Proteomes" id="UP000001411">
    <property type="component" value="Chromosome"/>
</dbReference>
<dbReference type="Pfam" id="PF05495">
    <property type="entry name" value="zf-CHY"/>
    <property type="match status" value="1"/>
</dbReference>
<dbReference type="GeneID" id="50019333"/>
<evidence type="ECO:0000256" key="3">
    <source>
        <dbReference type="ARBA" id="ARBA00022833"/>
    </source>
</evidence>
<dbReference type="InterPro" id="IPR016694">
    <property type="entry name" value="UCP017292"/>
</dbReference>
<evidence type="ECO:0000313" key="6">
    <source>
        <dbReference type="Proteomes" id="UP000001411"/>
    </source>
</evidence>
<gene>
    <name evidence="5" type="ordered locus">SE_0519</name>
</gene>
<dbReference type="PROSITE" id="PS51266">
    <property type="entry name" value="ZF_CHY"/>
    <property type="match status" value="1"/>
</dbReference>
<accession>A0A0H2VGV0</accession>
<name>A0A0H2VGV0_STAES</name>
<dbReference type="PATRIC" id="fig|176280.10.peg.491"/>
<sequence length="104" mass="12624">MAKVYGSLIDNETRCTHYYSSLDVIAIKFKCCNKYYPCYKCHNEHVSHTIERWAENEFDEKAIMCGVCKHEMRIRDYMMVEMCPRCKAHFNSRCKFHYHLYFEV</sequence>